<evidence type="ECO:0000313" key="1">
    <source>
        <dbReference type="EMBL" id="AGI11986.1"/>
    </source>
</evidence>
<sequence>MMDGYETESKPVVKLAEKPSYKPVVKRSYNFVSRTKKYEV</sequence>
<name>U5J9U2_9CAUD</name>
<keyword evidence="2" id="KW-1185">Reference proteome</keyword>
<dbReference type="GeneID" id="17825139"/>
<proteinExistence type="predicted"/>
<reference evidence="1 2" key="1">
    <citation type="journal article" date="2014" name="PLoS ONE">
        <title>Novel Giant Siphovirus from Bacillus anthracis Features Unusual Genome Characteristics.</title>
        <authorList>
            <person name="Ganz H.H."/>
            <person name="Law C."/>
            <person name="Schmuki M."/>
            <person name="Eichenseher F."/>
            <person name="Calendar R."/>
            <person name="Loessner M.J."/>
            <person name="Getz W.M."/>
            <person name="Korlach J."/>
            <person name="Beyer W."/>
            <person name="Klumpp J."/>
        </authorList>
    </citation>
    <scope>NUCLEOTIDE SEQUENCE [LARGE SCALE GENOMIC DNA]</scope>
</reference>
<evidence type="ECO:0000313" key="2">
    <source>
        <dbReference type="Proteomes" id="UP000017661"/>
    </source>
</evidence>
<accession>U5J9U2</accession>
<dbReference type="RefSeq" id="YP_008873251.1">
    <property type="nucleotide sequence ID" value="NC_023007.1"/>
</dbReference>
<organism evidence="1 2">
    <name type="scientific">Bacillus phage vB_BanS-Tsamsa</name>
    <dbReference type="NCBI Taxonomy" id="1308863"/>
    <lineage>
        <taxon>Viruses</taxon>
        <taxon>Duplodnaviria</taxon>
        <taxon>Heunggongvirae</taxon>
        <taxon>Uroviricota</taxon>
        <taxon>Caudoviricetes</taxon>
        <taxon>Joanripponvirinae</taxon>
        <taxon>Tsamsavirus</taxon>
        <taxon>Tsamsavirus tsamsa</taxon>
    </lineage>
</organism>
<dbReference type="Proteomes" id="UP000017661">
    <property type="component" value="Segment"/>
</dbReference>
<dbReference type="EMBL" id="KC481682">
    <property type="protein sequence ID" value="AGI11986.1"/>
    <property type="molecule type" value="Genomic_DNA"/>
</dbReference>
<dbReference type="KEGG" id="vg:17825139"/>
<protein>
    <submittedName>
        <fullName evidence="1">Uncharacterized protein</fullName>
    </submittedName>
</protein>